<dbReference type="EMBL" id="LAVV01008280">
    <property type="protein sequence ID" value="KNZ53231.1"/>
    <property type="molecule type" value="Genomic_DNA"/>
</dbReference>
<feature type="compositionally biased region" description="Basic residues" evidence="1">
    <location>
        <begin position="83"/>
        <end position="92"/>
    </location>
</feature>
<feature type="region of interest" description="Disordered" evidence="1">
    <location>
        <begin position="577"/>
        <end position="606"/>
    </location>
</feature>
<dbReference type="VEuPathDB" id="FungiDB:VP01_32g12"/>
<reference evidence="2 3" key="1">
    <citation type="submission" date="2015-08" db="EMBL/GenBank/DDBJ databases">
        <title>Next Generation Sequencing and Analysis of the Genome of Puccinia sorghi L Schw, the Causal Agent of Maize Common Rust.</title>
        <authorList>
            <person name="Rochi L."/>
            <person name="Burguener G."/>
            <person name="Darino M."/>
            <person name="Turjanski A."/>
            <person name="Kreff E."/>
            <person name="Dieguez M.J."/>
            <person name="Sacco F."/>
        </authorList>
    </citation>
    <scope>NUCLEOTIDE SEQUENCE [LARGE SCALE GENOMIC DNA]</scope>
    <source>
        <strain evidence="2 3">RO10H11247</strain>
    </source>
</reference>
<keyword evidence="3" id="KW-1185">Reference proteome</keyword>
<feature type="compositionally biased region" description="Basic residues" evidence="1">
    <location>
        <begin position="717"/>
        <end position="726"/>
    </location>
</feature>
<feature type="region of interest" description="Disordered" evidence="1">
    <location>
        <begin position="464"/>
        <end position="521"/>
    </location>
</feature>
<proteinExistence type="predicted"/>
<protein>
    <submittedName>
        <fullName evidence="2">Uncharacterized protein</fullName>
    </submittedName>
</protein>
<feature type="compositionally biased region" description="Polar residues" evidence="1">
    <location>
        <begin position="577"/>
        <end position="586"/>
    </location>
</feature>
<evidence type="ECO:0000313" key="2">
    <source>
        <dbReference type="EMBL" id="KNZ53231.1"/>
    </source>
</evidence>
<feature type="compositionally biased region" description="Basic and acidic residues" evidence="1">
    <location>
        <begin position="754"/>
        <end position="766"/>
    </location>
</feature>
<feature type="compositionally biased region" description="Polar residues" evidence="1">
    <location>
        <begin position="505"/>
        <end position="515"/>
    </location>
</feature>
<dbReference type="AlphaFoldDB" id="A0A0L6UXE6"/>
<dbReference type="Proteomes" id="UP000037035">
    <property type="component" value="Unassembled WGS sequence"/>
</dbReference>
<feature type="region of interest" description="Disordered" evidence="1">
    <location>
        <begin position="83"/>
        <end position="179"/>
    </location>
</feature>
<name>A0A0L6UXE6_9BASI</name>
<comment type="caution">
    <text evidence="2">The sequence shown here is derived from an EMBL/GenBank/DDBJ whole genome shotgun (WGS) entry which is preliminary data.</text>
</comment>
<sequence length="897" mass="98517">MSAGSKRMFIKDRKWKGGSTWSTEGIPRLLRKAPQPIVRTLIIPDCFKGGLHDISYVDSHHPVKTSSSRVTIFWNKYFTKTQTRKKPQRWHKSSLMQMPTPPRSNHEIIHPLMTGKNRADAGDNIPRSSTQKEKDVQEDQSSAAKLPNQDGKGGVSQQDSEMEAGQERIGVEAGPRPNGAETVIREREHEAPLDYIAMEQPKPISTVAAKQLEEKLKPDGHSSHQEEKGDVNLQEAGSEEEHGAAAPAYHVPESAPDTVVQSTEVGRDRPISTTEPKLPGEDLNNVAWISPTQGNEKDVVPQSVNRDKIEHPPPNSVTQDTLQSEGGSAASPRQIDGSNPSSTPHHASPSVLDENTSPKNQDDNPGYATKDLHSGQTDTNLLLKAPTSSQQNSPLVANLEELPLNSLHHTLIKSKPNLNHIFALAISNLNMEDSRPLLSPPEEFHLNQAELGVLRHSLPQAADFQDGLGHSAKSQVSFPDPISSPPSPQTSESQIPAPEDHGASPSGTETHSIGTNKAPVERKNIVEHFPLTFTDNLDGEAHSFPTSQHGTTSFFSCPSLKLAKTHSTYFADEMASNHQTKGSDGSHQGRENLIGSLDVPSQSAQPNELLLNPKEKRHESMLDPKATQFPHKNPSENSASEAGISSTFGKGFLNYASRPGFLYQCANQNIRDHSHMAWTWVIPILNNSLLVVFRNLMFHLPLIFYGNPSENVLSGHNRGRAHRHDRPARTFSRLRPSGTQANLFDMAKSLSQEAEEKNADPQKPPDIDPALDESNDELSKNSGSQTPLDPHGKVLTKYPETVKPRPSPIVTNLPIDLKDLPGNFHGTLEETDSSLPGNRIPHSMKEEDEWMDLLGPPQGLQPIHITHKPPIFGNKLGTNAHIPYIKAKNLTLNLDGF</sequence>
<feature type="compositionally biased region" description="Basic and acidic residues" evidence="1">
    <location>
        <begin position="295"/>
        <end position="311"/>
    </location>
</feature>
<evidence type="ECO:0000313" key="3">
    <source>
        <dbReference type="Proteomes" id="UP000037035"/>
    </source>
</evidence>
<gene>
    <name evidence="2" type="ORF">VP01_32g12</name>
</gene>
<evidence type="ECO:0000256" key="1">
    <source>
        <dbReference type="SAM" id="MobiDB-lite"/>
    </source>
</evidence>
<organism evidence="2 3">
    <name type="scientific">Puccinia sorghi</name>
    <dbReference type="NCBI Taxonomy" id="27349"/>
    <lineage>
        <taxon>Eukaryota</taxon>
        <taxon>Fungi</taxon>
        <taxon>Dikarya</taxon>
        <taxon>Basidiomycota</taxon>
        <taxon>Pucciniomycotina</taxon>
        <taxon>Pucciniomycetes</taxon>
        <taxon>Pucciniales</taxon>
        <taxon>Pucciniaceae</taxon>
        <taxon>Puccinia</taxon>
    </lineage>
</organism>
<accession>A0A0L6UXE6</accession>
<feature type="region of interest" description="Disordered" evidence="1">
    <location>
        <begin position="750"/>
        <end position="809"/>
    </location>
</feature>
<feature type="compositionally biased region" description="Polar residues" evidence="1">
    <location>
        <begin position="336"/>
        <end position="345"/>
    </location>
</feature>
<feature type="compositionally biased region" description="Polar residues" evidence="1">
    <location>
        <begin position="316"/>
        <end position="326"/>
    </location>
</feature>
<feature type="region of interest" description="Disordered" evidence="1">
    <location>
        <begin position="215"/>
        <end position="374"/>
    </location>
</feature>
<feature type="compositionally biased region" description="Basic and acidic residues" evidence="1">
    <location>
        <begin position="215"/>
        <end position="230"/>
    </location>
</feature>
<feature type="region of interest" description="Disordered" evidence="1">
    <location>
        <begin position="714"/>
        <end position="737"/>
    </location>
</feature>